<evidence type="ECO:0000313" key="4">
    <source>
        <dbReference type="WormBase" id="Y39A1A.18"/>
    </source>
</evidence>
<dbReference type="InParanoid" id="Q9XX29"/>
<gene>
    <name evidence="2" type="ORF">CELE_Y39A1A.18</name>
    <name evidence="2 4" type="ORF">Y39A1A.18</name>
</gene>
<dbReference type="Bgee" id="WBGene00012656">
    <property type="expression patterns" value="Expressed in embryo and 2 other cell types or tissues"/>
</dbReference>
<feature type="region of interest" description="Disordered" evidence="1">
    <location>
        <begin position="43"/>
        <end position="67"/>
    </location>
</feature>
<evidence type="ECO:0000313" key="2">
    <source>
        <dbReference type="EMBL" id="CAA21011.3"/>
    </source>
</evidence>
<dbReference type="UCSC" id="Y39A1A.18">
    <property type="organism name" value="c. elegans"/>
</dbReference>
<feature type="compositionally biased region" description="Polar residues" evidence="1">
    <location>
        <begin position="102"/>
        <end position="125"/>
    </location>
</feature>
<dbReference type="HOGENOM" id="CLU_1035255_0_0_1"/>
<feature type="region of interest" description="Disordered" evidence="1">
    <location>
        <begin position="95"/>
        <end position="139"/>
    </location>
</feature>
<dbReference type="OrthoDB" id="5877722at2759"/>
<organism evidence="2 3">
    <name type="scientific">Caenorhabditis elegans</name>
    <dbReference type="NCBI Taxonomy" id="6239"/>
    <lineage>
        <taxon>Eukaryota</taxon>
        <taxon>Metazoa</taxon>
        <taxon>Ecdysozoa</taxon>
        <taxon>Nematoda</taxon>
        <taxon>Chromadorea</taxon>
        <taxon>Rhabditida</taxon>
        <taxon>Rhabditina</taxon>
        <taxon>Rhabditomorpha</taxon>
        <taxon>Rhabditoidea</taxon>
        <taxon>Rhabditidae</taxon>
        <taxon>Peloderinae</taxon>
        <taxon>Caenorhabditis</taxon>
    </lineage>
</organism>
<reference evidence="2 3" key="1">
    <citation type="journal article" date="1998" name="Science">
        <title>Genome sequence of the nematode C. elegans: a platform for investigating biology.</title>
        <authorList>
            <consortium name="The C. elegans sequencing consortium"/>
            <person name="Sulson J.E."/>
            <person name="Waterston R."/>
        </authorList>
    </citation>
    <scope>NUCLEOTIDE SEQUENCE [LARGE SCALE GENOMIC DNA]</scope>
    <source>
        <strain evidence="2 3">Bristol N2</strain>
    </source>
</reference>
<dbReference type="AGR" id="WB:WBGene00012656"/>
<dbReference type="eggNOG" id="ENOG502TIZ7">
    <property type="taxonomic scope" value="Eukaryota"/>
</dbReference>
<protein>
    <submittedName>
        <fullName evidence="2">BHLH domain-containing protein</fullName>
    </submittedName>
</protein>
<sequence length="139" mass="15720">MTFEEKRKHLETTYPNKRTPESRAKSREILKLIADNLEMFPIASPESSSSKAKTDPMSRLEHGSEFNDLTVPRVEKLTPVSELYSIENTSLKFGTEDDFSDLSYSNTSPFQSVSTLYDQPSTPFSDDSDLEATPRTCVQ</sequence>
<feature type="region of interest" description="Disordered" evidence="1">
    <location>
        <begin position="1"/>
        <end position="26"/>
    </location>
</feature>
<dbReference type="Proteomes" id="UP000001940">
    <property type="component" value="Chromosome III"/>
</dbReference>
<dbReference type="PaxDb" id="6239-Y39A1A.18"/>
<feature type="compositionally biased region" description="Basic and acidic residues" evidence="1">
    <location>
        <begin position="52"/>
        <end position="65"/>
    </location>
</feature>
<dbReference type="EMBL" id="BX284603">
    <property type="protein sequence ID" value="CAA21011.3"/>
    <property type="molecule type" value="Genomic_DNA"/>
</dbReference>
<proteinExistence type="predicted"/>
<dbReference type="WormBase" id="Y39A1A.18">
    <property type="protein sequence ID" value="CE19138"/>
    <property type="gene ID" value="WBGene00012656"/>
</dbReference>
<evidence type="ECO:0000256" key="1">
    <source>
        <dbReference type="SAM" id="MobiDB-lite"/>
    </source>
</evidence>
<evidence type="ECO:0000313" key="3">
    <source>
        <dbReference type="Proteomes" id="UP000001940"/>
    </source>
</evidence>
<keyword evidence="3" id="KW-1185">Reference proteome</keyword>
<dbReference type="FunCoup" id="Q9XX29">
    <property type="interactions" value="1116"/>
</dbReference>
<name>Q9XX29_CAEEL</name>
<dbReference type="AlphaFoldDB" id="Q9XX29"/>
<accession>Q9XX29</accession>
<feature type="compositionally biased region" description="Basic and acidic residues" evidence="1">
    <location>
        <begin position="1"/>
        <end position="11"/>
    </location>
</feature>